<reference evidence="3 5" key="3">
    <citation type="submission" date="2020-08" db="EMBL/GenBank/DDBJ databases">
        <title>Genomic Encyclopedia of Type Strains, Phase IV (KMG-V): Genome sequencing to study the core and pangenomes of soil and plant-associated prokaryotes.</title>
        <authorList>
            <person name="Whitman W."/>
        </authorList>
    </citation>
    <scope>NUCLEOTIDE SEQUENCE [LARGE SCALE GENOMIC DNA]</scope>
    <source>
        <strain evidence="3 5">D1</strain>
    </source>
</reference>
<evidence type="ECO:0000256" key="1">
    <source>
        <dbReference type="SAM" id="Phobius"/>
    </source>
</evidence>
<feature type="transmembrane region" description="Helical" evidence="1">
    <location>
        <begin position="57"/>
        <end position="81"/>
    </location>
</feature>
<protein>
    <submittedName>
        <fullName evidence="2">Uncharacterized protein</fullName>
    </submittedName>
</protein>
<evidence type="ECO:0000313" key="5">
    <source>
        <dbReference type="Proteomes" id="UP000590564"/>
    </source>
</evidence>
<keyword evidence="1" id="KW-0812">Transmembrane</keyword>
<organism evidence="2 4">
    <name type="scientific">Methanococcus maripaludis</name>
    <name type="common">Methanococcus deltae</name>
    <dbReference type="NCBI Taxonomy" id="39152"/>
    <lineage>
        <taxon>Archaea</taxon>
        <taxon>Methanobacteriati</taxon>
        <taxon>Methanobacteriota</taxon>
        <taxon>Methanomada group</taxon>
        <taxon>Methanococci</taxon>
        <taxon>Methanococcales</taxon>
        <taxon>Methanococcaceae</taxon>
        <taxon>Methanococcus</taxon>
    </lineage>
</organism>
<dbReference type="EMBL" id="CP026606">
    <property type="protein sequence ID" value="AVB76030.1"/>
    <property type="molecule type" value="Genomic_DNA"/>
</dbReference>
<dbReference type="Proteomes" id="UP000239462">
    <property type="component" value="Chromosome"/>
</dbReference>
<dbReference type="RefSeq" id="WP_104837632.1">
    <property type="nucleotide sequence ID" value="NZ_CP026606.1"/>
</dbReference>
<gene>
    <name evidence="3" type="ORF">HNP96_001383</name>
    <name evidence="2" type="ORF">MMJJ_06140</name>
</gene>
<name>A0A2L1C9Y6_METMI</name>
<keyword evidence="1" id="KW-1133">Transmembrane helix</keyword>
<evidence type="ECO:0000313" key="4">
    <source>
        <dbReference type="Proteomes" id="UP000239462"/>
    </source>
</evidence>
<reference evidence="4" key="1">
    <citation type="journal article" date="2018" name="Genome Announc.">
        <title>Complete Genome Sequence of the Methanococcus maripaludis Type Strain JJ (DSM 2067), a Model for Selenoprotein Synthesis in Archaea.</title>
        <authorList>
            <person name="Poehlein A."/>
            <person name="Heym D."/>
            <person name="Quitzke V."/>
            <person name="Fersch J."/>
            <person name="Daniel R."/>
            <person name="Rother M."/>
        </authorList>
    </citation>
    <scope>NUCLEOTIDE SEQUENCE [LARGE SCALE GENOMIC DNA]</scope>
    <source>
        <strain evidence="4">DSM 2067</strain>
    </source>
</reference>
<dbReference type="Proteomes" id="UP000590564">
    <property type="component" value="Unassembled WGS sequence"/>
</dbReference>
<dbReference type="AlphaFoldDB" id="A0A2L1C9Y6"/>
<dbReference type="EMBL" id="JACHED010000003">
    <property type="protein sequence ID" value="MBB6497340.1"/>
    <property type="molecule type" value="Genomic_DNA"/>
</dbReference>
<accession>A0A2L1C9Y6</accession>
<evidence type="ECO:0000313" key="2">
    <source>
        <dbReference type="EMBL" id="AVB76030.1"/>
    </source>
</evidence>
<keyword evidence="1" id="KW-0472">Membrane</keyword>
<proteinExistence type="predicted"/>
<dbReference type="GeneID" id="36101705"/>
<reference evidence="2" key="2">
    <citation type="submission" date="2018-02" db="EMBL/GenBank/DDBJ databases">
        <title>Complete genome sequence of the Methanococcus maripaludis type strain JJ (DSM 2067), a model for selenoprotein synthesis in Archaea.</title>
        <authorList>
            <person name="Poehlein A."/>
            <person name="Heym D."/>
            <person name="Quitzke V."/>
            <person name="Fersch J."/>
            <person name="Daniel R."/>
            <person name="Rother M."/>
        </authorList>
    </citation>
    <scope>NUCLEOTIDE SEQUENCE [LARGE SCALE GENOMIC DNA]</scope>
    <source>
        <strain evidence="2">DSM 2067</strain>
    </source>
</reference>
<dbReference type="KEGG" id="mmad:MMJJ_06140"/>
<feature type="transmembrane region" description="Helical" evidence="1">
    <location>
        <begin position="124"/>
        <end position="145"/>
    </location>
</feature>
<evidence type="ECO:0000313" key="3">
    <source>
        <dbReference type="EMBL" id="MBB6497340.1"/>
    </source>
</evidence>
<feature type="transmembrane region" description="Helical" evidence="1">
    <location>
        <begin position="27"/>
        <end position="45"/>
    </location>
</feature>
<feature type="transmembrane region" description="Helical" evidence="1">
    <location>
        <begin position="93"/>
        <end position="112"/>
    </location>
</feature>
<sequence>MGKFKDYLKKNDEKIFSILEKILSFRFTLKFLLLPFILTVILNYFEIIPKDIVFYIYWGLLAVLGFYFSIFLIYFTLIAIMPKHLFNQDVSEGDVVLLIISIIVLISVMKVFAPNTITTQFIDYFIDGASGIGTFLVAIIAVLGLKQGKNQLIELEKQRKAQYKPELLAKDRLNIYFHNFEKVIEKYPAFNNSFVKDHLGVWSTSYKEPEYYEKMISEFLSKVKKNNNVADPFELEKVEINIEDEVYVEVYNIGKGFAKNIEYTWEIEHSKLFENFYKKYENDPLIYKIENEFDHSYYFGGTPDISLASNNKIRIDTYNLVTPYESSKEVLKIPLPWNLLKIMGLCSKKGGFSDLTTFPLKLHLNYQDIDGNPYPKTYEMRAYRIEPGRYSHYPKLLFTDNNDFMAYEFRIYEIKEETKETTETAK</sequence>